<gene>
    <name evidence="4" type="primary">HNRPLL</name>
    <name evidence="4" type="ORF">CM83_98893</name>
</gene>
<keyword evidence="2" id="KW-0694">RNA-binding</keyword>
<dbReference type="EMBL" id="GBHO01006386">
    <property type="protein sequence ID" value="JAG37218.1"/>
    <property type="molecule type" value="Transcribed_RNA"/>
</dbReference>
<proteinExistence type="predicted"/>
<dbReference type="GO" id="GO:1990904">
    <property type="term" value="C:ribonucleoprotein complex"/>
    <property type="evidence" value="ECO:0007669"/>
    <property type="project" value="UniProtKB-KW"/>
</dbReference>
<dbReference type="InterPro" id="IPR035979">
    <property type="entry name" value="RBD_domain_sf"/>
</dbReference>
<evidence type="ECO:0000256" key="1">
    <source>
        <dbReference type="ARBA" id="ARBA00022737"/>
    </source>
</evidence>
<dbReference type="Gene3D" id="3.30.70.330">
    <property type="match status" value="1"/>
</dbReference>
<reference evidence="4" key="2">
    <citation type="submission" date="2014-07" db="EMBL/GenBank/DDBJ databases">
        <authorList>
            <person name="Hull J."/>
        </authorList>
    </citation>
    <scope>NUCLEOTIDE SEQUENCE</scope>
</reference>
<dbReference type="InterPro" id="IPR021790">
    <property type="entry name" value="PTBP1-like_RRM2"/>
</dbReference>
<dbReference type="GO" id="GO:0003723">
    <property type="term" value="F:RNA binding"/>
    <property type="evidence" value="ECO:0007669"/>
    <property type="project" value="UniProtKB-KW"/>
</dbReference>
<name>A0A0A9Z1J4_LYGHE</name>
<dbReference type="FunFam" id="3.30.70.330:FF:000072">
    <property type="entry name" value="heterogeneous nuclear ribonucleoprotein L isoform X1"/>
    <property type="match status" value="1"/>
</dbReference>
<dbReference type="SUPFAM" id="SSF54928">
    <property type="entry name" value="RNA-binding domain, RBD"/>
    <property type="match status" value="1"/>
</dbReference>
<dbReference type="InterPro" id="IPR012677">
    <property type="entry name" value="Nucleotide-bd_a/b_plait_sf"/>
</dbReference>
<feature type="domain" description="PTBP1-like RNA recognition motif 2" evidence="3">
    <location>
        <begin position="38"/>
        <end position="114"/>
    </location>
</feature>
<evidence type="ECO:0000313" key="4">
    <source>
        <dbReference type="EMBL" id="JAG37218.1"/>
    </source>
</evidence>
<dbReference type="AlphaFoldDB" id="A0A0A9Z1J4"/>
<reference evidence="5" key="3">
    <citation type="submission" date="2014-09" db="EMBL/GenBank/DDBJ databases">
        <authorList>
            <person name="Magalhaes I.L.F."/>
            <person name="Oliveira U."/>
            <person name="Santos F.R."/>
            <person name="Vidigal T.H.D.A."/>
            <person name="Brescovit A.D."/>
            <person name="Santos A.J."/>
        </authorList>
    </citation>
    <scope>NUCLEOTIDE SEQUENCE</scope>
</reference>
<keyword evidence="4" id="KW-0687">Ribonucleoprotein</keyword>
<evidence type="ECO:0000256" key="2">
    <source>
        <dbReference type="ARBA" id="ARBA00022884"/>
    </source>
</evidence>
<evidence type="ECO:0000259" key="3">
    <source>
        <dbReference type="Pfam" id="PF11835"/>
    </source>
</evidence>
<dbReference type="EMBL" id="GBRD01017564">
    <property type="protein sequence ID" value="JAG48263.1"/>
    <property type="molecule type" value="Transcribed_RNA"/>
</dbReference>
<organism evidence="4">
    <name type="scientific">Lygus hesperus</name>
    <name type="common">Western plant bug</name>
    <dbReference type="NCBI Taxonomy" id="30085"/>
    <lineage>
        <taxon>Eukaryota</taxon>
        <taxon>Metazoa</taxon>
        <taxon>Ecdysozoa</taxon>
        <taxon>Arthropoda</taxon>
        <taxon>Hexapoda</taxon>
        <taxon>Insecta</taxon>
        <taxon>Pterygota</taxon>
        <taxon>Neoptera</taxon>
        <taxon>Paraneoptera</taxon>
        <taxon>Hemiptera</taxon>
        <taxon>Heteroptera</taxon>
        <taxon>Panheteroptera</taxon>
        <taxon>Cimicomorpha</taxon>
        <taxon>Miridae</taxon>
        <taxon>Mirini</taxon>
        <taxon>Lygus</taxon>
    </lineage>
</organism>
<protein>
    <submittedName>
        <fullName evidence="4">Heterogeneous nuclear ribonucleoprotein L-like protein</fullName>
    </submittedName>
</protein>
<reference evidence="4" key="1">
    <citation type="journal article" date="2014" name="PLoS ONE">
        <title>Transcriptome-Based Identification of ABC Transporters in the Western Tarnished Plant Bug Lygus hesperus.</title>
        <authorList>
            <person name="Hull J.J."/>
            <person name="Chaney K."/>
            <person name="Geib S.M."/>
            <person name="Fabrick J.A."/>
            <person name="Brent C.S."/>
            <person name="Walsh D."/>
            <person name="Lavine L.C."/>
        </authorList>
    </citation>
    <scope>NUCLEOTIDE SEQUENCE</scope>
</reference>
<dbReference type="PANTHER" id="PTHR15592">
    <property type="entry name" value="MATRIN 3/NUCLEAR PROTEIN 220-RELATED"/>
    <property type="match status" value="1"/>
</dbReference>
<sequence>MAKVARIESDFTPVASEQEYQYEVALKRKIAGNTPPNHILLLTVINPFYPISVNVVYAVCKSFGKILRIVVFRKNGVQSMVEFESIEVAEKGKADLDDKEIYTGCCRLKVEFAKPMRLNVVRNNSDTWDYTKESAPEMIESSGSQPGSGLLGVPPADVVKQEYVESEQISTPAIAIAYPAVEFYDPMSMKYDDYTEYGSVVMAYNLDERMNPDGCLICCVCMGTCGRLSF</sequence>
<evidence type="ECO:0000313" key="5">
    <source>
        <dbReference type="EMBL" id="JAG48263.1"/>
    </source>
</evidence>
<accession>A0A0A9Z1J4</accession>
<dbReference type="Pfam" id="PF11835">
    <property type="entry name" value="RRM_8"/>
    <property type="match status" value="1"/>
</dbReference>
<keyword evidence="1" id="KW-0677">Repeat</keyword>